<gene>
    <name evidence="7" type="primary">nasA_1</name>
    <name evidence="7" type="ORF">KTA_03730</name>
</gene>
<keyword evidence="4" id="KW-0411">Iron-sulfur</keyword>
<dbReference type="InterPro" id="IPR006656">
    <property type="entry name" value="Mopterin_OxRdtase"/>
</dbReference>
<evidence type="ECO:0000313" key="7">
    <source>
        <dbReference type="EMBL" id="BBH92174.1"/>
    </source>
</evidence>
<dbReference type="Pfam" id="PF00384">
    <property type="entry name" value="Molybdopterin"/>
    <property type="match status" value="1"/>
</dbReference>
<dbReference type="Gene3D" id="3.40.50.740">
    <property type="match status" value="1"/>
</dbReference>
<dbReference type="EMBL" id="AP019377">
    <property type="protein sequence ID" value="BBH92174.1"/>
    <property type="molecule type" value="Genomic_DNA"/>
</dbReference>
<dbReference type="PANTHER" id="PTHR43105:SF10">
    <property type="entry name" value="NADH-QUINONE OXIDOREDUCTASE SUBUNIT G"/>
    <property type="match status" value="1"/>
</dbReference>
<dbReference type="AlphaFoldDB" id="A0A455T463"/>
<dbReference type="GO" id="GO:0043546">
    <property type="term" value="F:molybdopterin cofactor binding"/>
    <property type="evidence" value="ECO:0007669"/>
    <property type="project" value="InterPro"/>
</dbReference>
<dbReference type="GO" id="GO:0016020">
    <property type="term" value="C:membrane"/>
    <property type="evidence" value="ECO:0007669"/>
    <property type="project" value="TreeGrafter"/>
</dbReference>
<dbReference type="SUPFAM" id="SSF50692">
    <property type="entry name" value="ADC-like"/>
    <property type="match status" value="1"/>
</dbReference>
<dbReference type="SUPFAM" id="SSF53706">
    <property type="entry name" value="Formate dehydrogenase/DMSO reductase, domains 1-3"/>
    <property type="match status" value="1"/>
</dbReference>
<evidence type="ECO:0000256" key="2">
    <source>
        <dbReference type="ARBA" id="ARBA00022723"/>
    </source>
</evidence>
<dbReference type="PANTHER" id="PTHR43105">
    <property type="entry name" value="RESPIRATORY NITRATE REDUCTASE"/>
    <property type="match status" value="1"/>
</dbReference>
<accession>A0A455T463</accession>
<keyword evidence="1" id="KW-0004">4Fe-4S</keyword>
<dbReference type="GO" id="GO:0051539">
    <property type="term" value="F:4 iron, 4 sulfur cluster binding"/>
    <property type="evidence" value="ECO:0007669"/>
    <property type="project" value="UniProtKB-KW"/>
</dbReference>
<evidence type="ECO:0000256" key="4">
    <source>
        <dbReference type="ARBA" id="ARBA00023014"/>
    </source>
</evidence>
<dbReference type="CDD" id="cd00508">
    <property type="entry name" value="MopB_CT_Fdh-Nap-like"/>
    <property type="match status" value="1"/>
</dbReference>
<organism evidence="7">
    <name type="scientific">Thermogemmatispora argillosa</name>
    <dbReference type="NCBI Taxonomy" id="2045280"/>
    <lineage>
        <taxon>Bacteria</taxon>
        <taxon>Bacillati</taxon>
        <taxon>Chloroflexota</taxon>
        <taxon>Ktedonobacteria</taxon>
        <taxon>Thermogemmatisporales</taxon>
        <taxon>Thermogemmatisporaceae</taxon>
        <taxon>Thermogemmatispora</taxon>
    </lineage>
</organism>
<dbReference type="InterPro" id="IPR006657">
    <property type="entry name" value="MoPterin_dinucl-bd_dom"/>
</dbReference>
<feature type="region of interest" description="Disordered" evidence="5">
    <location>
        <begin position="727"/>
        <end position="770"/>
    </location>
</feature>
<sequence length="770" mass="86387">MSVDKSVFRRQQRQQETFDFHSATQVPTAWETSVEVERYVPTHCCFCGVQCGMYLKVANGQVVGVEPREDFPLNHGMLCPKGTNAYQLVHHPDRLTQPLMRKRGKDSPLEPVSWDEAFDTIVQRFREVQRAYGKDAVAVFSGSTMTNEKCYLMGKFARVALGTRHIDYNGRLCMSSATGANERALGIDRAANPISDMLHADCIFVIGANVGECFPIITSYLWQARDRGCKLIVADPRQTPIARTADLFLPLRPGTDLALLNGMLHVLIKEGLINEAFIRERTVSWEEVRALAEQYPPERVARVCGLRPEAIVEAARLYGQARAALIYTARGLEHQSKGVANGLAAINLALATGNFGRPGAGYSTLTGQGNGQGGREVGQKATQLPGCREIEDPEDRAYICSVWGIREEELPHAGYPATLMIPAMLRGEIRACLLICSNPLVSLPDLHTAERAWRSLDFFVVIDPFLSETAELADVVLPGNLWAEEEGTTTSLEGRVIKYNQAVEPPAGRQDWQMICELARRLGKGQYFAYRSPRDIFDELRLCTRGAKSDYWGITYEKIEEQGGVFWPCPSEEHPGTPRLYEERFGFPDGRARFHAVPYIPPAEEPDETYPFVLTTGRVIYHYLSGNQTRRIPFLREMAPYPWVELHEQVAQRLGIADGDWVTVRTRRGELTAPALVVRTIRPDTLFIPYHYGRSQAANQLTNPVLEPMMKIPEYKVCAAALERAPEPPEWARSIDQEQLVQARQRRRELPAAGRRPVPQPRSLIASEQA</sequence>
<dbReference type="Pfam" id="PF01568">
    <property type="entry name" value="Molydop_binding"/>
    <property type="match status" value="1"/>
</dbReference>
<protein>
    <submittedName>
        <fullName evidence="7">Molybdopterin oxidoreductase</fullName>
    </submittedName>
</protein>
<dbReference type="CDD" id="cd02754">
    <property type="entry name" value="MopB_Nitrate-R-NapA-like"/>
    <property type="match status" value="1"/>
</dbReference>
<evidence type="ECO:0000256" key="1">
    <source>
        <dbReference type="ARBA" id="ARBA00022485"/>
    </source>
</evidence>
<evidence type="ECO:0000256" key="3">
    <source>
        <dbReference type="ARBA" id="ARBA00023004"/>
    </source>
</evidence>
<name>A0A455T463_9CHLR</name>
<dbReference type="Pfam" id="PF04879">
    <property type="entry name" value="Molybdop_Fe4S4"/>
    <property type="match status" value="1"/>
</dbReference>
<evidence type="ECO:0000256" key="5">
    <source>
        <dbReference type="SAM" id="MobiDB-lite"/>
    </source>
</evidence>
<dbReference type="GO" id="GO:0046872">
    <property type="term" value="F:metal ion binding"/>
    <property type="evidence" value="ECO:0007669"/>
    <property type="project" value="UniProtKB-KW"/>
</dbReference>
<dbReference type="InterPro" id="IPR009010">
    <property type="entry name" value="Asp_de-COase-like_dom_sf"/>
</dbReference>
<evidence type="ECO:0000259" key="6">
    <source>
        <dbReference type="PROSITE" id="PS51669"/>
    </source>
</evidence>
<dbReference type="SMART" id="SM00926">
    <property type="entry name" value="Molybdop_Fe4S4"/>
    <property type="match status" value="1"/>
</dbReference>
<dbReference type="Gene3D" id="2.20.25.90">
    <property type="entry name" value="ADC-like domains"/>
    <property type="match status" value="1"/>
</dbReference>
<dbReference type="PROSITE" id="PS51669">
    <property type="entry name" value="4FE4S_MOW_BIS_MGD"/>
    <property type="match status" value="1"/>
</dbReference>
<feature type="domain" description="4Fe-4S Mo/W bis-MGD-type" evidence="6">
    <location>
        <begin position="37"/>
        <end position="93"/>
    </location>
</feature>
<keyword evidence="2" id="KW-0479">Metal-binding</keyword>
<dbReference type="Gene3D" id="2.40.40.20">
    <property type="match status" value="1"/>
</dbReference>
<dbReference type="InterPro" id="IPR006963">
    <property type="entry name" value="Mopterin_OxRdtase_4Fe-4S_dom"/>
</dbReference>
<dbReference type="GO" id="GO:0003954">
    <property type="term" value="F:NADH dehydrogenase activity"/>
    <property type="evidence" value="ECO:0007669"/>
    <property type="project" value="TreeGrafter"/>
</dbReference>
<keyword evidence="3" id="KW-0408">Iron</keyword>
<dbReference type="GO" id="GO:0022904">
    <property type="term" value="P:respiratory electron transport chain"/>
    <property type="evidence" value="ECO:0007669"/>
    <property type="project" value="TreeGrafter"/>
</dbReference>
<reference evidence="7" key="1">
    <citation type="submission" date="2018-12" db="EMBL/GenBank/DDBJ databases">
        <title>Novel natural products biosynthetic potential of the class Ktedonobacteria.</title>
        <authorList>
            <person name="Zheng Y."/>
            <person name="Saitou A."/>
            <person name="Wang C.M."/>
            <person name="Toyoda A."/>
            <person name="Minakuchi Y."/>
            <person name="Sekiguchi Y."/>
            <person name="Ueda K."/>
            <person name="Takano H."/>
            <person name="Sakai Y."/>
            <person name="Yokota A."/>
            <person name="Yabe S."/>
        </authorList>
    </citation>
    <scope>NUCLEOTIDE SEQUENCE</scope>
    <source>
        <strain evidence="7">A3-2</strain>
    </source>
</reference>
<dbReference type="InterPro" id="IPR027467">
    <property type="entry name" value="MopterinOxRdtase_cofactor_BS"/>
</dbReference>
<dbReference type="Gene3D" id="3.40.228.10">
    <property type="entry name" value="Dimethylsulfoxide Reductase, domain 2"/>
    <property type="match status" value="1"/>
</dbReference>
<proteinExistence type="predicted"/>
<dbReference type="InterPro" id="IPR050123">
    <property type="entry name" value="Prok_molybdopt-oxidoreductase"/>
</dbReference>
<dbReference type="PROSITE" id="PS00551">
    <property type="entry name" value="MOLYBDOPTERIN_PROK_1"/>
    <property type="match status" value="1"/>
</dbReference>